<gene>
    <name evidence="2" type="ORF">ABH38_18575</name>
</gene>
<proteinExistence type="predicted"/>
<dbReference type="AlphaFoldDB" id="A0A0I9Y4D4"/>
<dbReference type="InterPro" id="IPR038332">
    <property type="entry name" value="PPE_sf"/>
</dbReference>
<feature type="domain" description="PE" evidence="1">
    <location>
        <begin position="4"/>
        <end position="94"/>
    </location>
</feature>
<sequence length="99" mass="10479">MPLVIVDPTTLQAAAAVLRQVGDEVASTELRVAPVTTGAHAPGYDVVSVTVERFLVAHTKQYREVSARAWAGIFDEFATSVSAAADSYVTAEENARSSL</sequence>
<dbReference type="RefSeq" id="WP_047316568.1">
    <property type="nucleotide sequence ID" value="NZ_LDPQ01000031.1"/>
</dbReference>
<evidence type="ECO:0000313" key="3">
    <source>
        <dbReference type="Proteomes" id="UP000036334"/>
    </source>
</evidence>
<organism evidence="2 3">
    <name type="scientific">Mycobacterium haemophilum</name>
    <dbReference type="NCBI Taxonomy" id="29311"/>
    <lineage>
        <taxon>Bacteria</taxon>
        <taxon>Bacillati</taxon>
        <taxon>Actinomycetota</taxon>
        <taxon>Actinomycetes</taxon>
        <taxon>Mycobacteriales</taxon>
        <taxon>Mycobacteriaceae</taxon>
        <taxon>Mycobacterium</taxon>
    </lineage>
</organism>
<dbReference type="EMBL" id="LDPR01000025">
    <property type="protein sequence ID" value="KLO34507.1"/>
    <property type="molecule type" value="Genomic_DNA"/>
</dbReference>
<dbReference type="Gene3D" id="1.10.287.850">
    <property type="entry name" value="HP0062-like domain"/>
    <property type="match status" value="1"/>
</dbReference>
<name>A0A0I9Y4D4_9MYCO</name>
<keyword evidence="3" id="KW-1185">Reference proteome</keyword>
<evidence type="ECO:0000313" key="2">
    <source>
        <dbReference type="EMBL" id="KLO34507.1"/>
    </source>
</evidence>
<evidence type="ECO:0000259" key="1">
    <source>
        <dbReference type="Pfam" id="PF00934"/>
    </source>
</evidence>
<accession>A0A0I9Y4D4</accession>
<comment type="caution">
    <text evidence="2">The sequence shown here is derived from an EMBL/GenBank/DDBJ whole genome shotgun (WGS) entry which is preliminary data.</text>
</comment>
<dbReference type="PATRIC" id="fig|29311.18.peg.2925"/>
<protein>
    <recommendedName>
        <fullName evidence="1">PE domain-containing protein</fullName>
    </recommendedName>
</protein>
<dbReference type="SUPFAM" id="SSF140459">
    <property type="entry name" value="PE/PPE dimer-like"/>
    <property type="match status" value="1"/>
</dbReference>
<dbReference type="Pfam" id="PF00934">
    <property type="entry name" value="PE"/>
    <property type="match status" value="1"/>
</dbReference>
<dbReference type="InterPro" id="IPR000084">
    <property type="entry name" value="PE-PGRS_N"/>
</dbReference>
<reference evidence="2 3" key="1">
    <citation type="submission" date="2015-05" db="EMBL/GenBank/DDBJ databases">
        <title>Genome sequence of Mycobacterium haemophilum.</title>
        <authorList>
            <person name="Greninger A.L."/>
            <person name="Cunningham G."/>
            <person name="Miller S."/>
        </authorList>
    </citation>
    <scope>NUCLEOTIDE SEQUENCE [LARGE SCALE GENOMIC DNA]</scope>
    <source>
        <strain evidence="3">UC1</strain>
    </source>
</reference>
<dbReference type="Proteomes" id="UP000036334">
    <property type="component" value="Unassembled WGS sequence"/>
</dbReference>